<dbReference type="Pfam" id="PF07977">
    <property type="entry name" value="FabA"/>
    <property type="match status" value="1"/>
</dbReference>
<comment type="caution">
    <text evidence="3">The sequence shown here is derived from an EMBL/GenBank/DDBJ whole genome shotgun (WGS) entry which is preliminary data.</text>
</comment>
<organism evidence="3 4">
    <name type="scientific">Leuconostoc gelidum subsp. gelidum</name>
    <dbReference type="NCBI Taxonomy" id="1607839"/>
    <lineage>
        <taxon>Bacteria</taxon>
        <taxon>Bacillati</taxon>
        <taxon>Bacillota</taxon>
        <taxon>Bacilli</taxon>
        <taxon>Lactobacillales</taxon>
        <taxon>Lactobacillaceae</taxon>
        <taxon>Leuconostoc</taxon>
        <taxon>Leuconostoc gelidum group</taxon>
    </lineage>
</organism>
<dbReference type="SUPFAM" id="SSF54637">
    <property type="entry name" value="Thioesterase/thiol ester dehydrase-isomerase"/>
    <property type="match status" value="1"/>
</dbReference>
<dbReference type="RefSeq" id="WP_010016032.1">
    <property type="nucleotide sequence ID" value="NZ_BPKU01000003.1"/>
</dbReference>
<dbReference type="Proteomes" id="UP000705994">
    <property type="component" value="Unassembled WGS sequence"/>
</dbReference>
<name>A0ABS7V248_LEUGE</name>
<dbReference type="EMBL" id="JAHBFX010000001">
    <property type="protein sequence ID" value="MBZ5999135.1"/>
    <property type="molecule type" value="Genomic_DNA"/>
</dbReference>
<dbReference type="PANTHER" id="PTHR30272:SF1">
    <property type="entry name" value="3-HYDROXYACYL-[ACYL-CARRIER-PROTEIN] DEHYDRATASE"/>
    <property type="match status" value="1"/>
</dbReference>
<proteinExistence type="inferred from homology"/>
<keyword evidence="2" id="KW-0456">Lyase</keyword>
<dbReference type="PANTHER" id="PTHR30272">
    <property type="entry name" value="3-HYDROXYACYL-[ACYL-CARRIER-PROTEIN] DEHYDRATASE"/>
    <property type="match status" value="1"/>
</dbReference>
<sequence length="146" mass="16673">MQTNLNSKQVSELLPQKEPFRFVTDVIELDLDLNHIKAHQIFGKNEIFFQGHFPNKPIVPGVLLIECMAQTALILLQKVLDIEMHEAYLVKVVVSTFYSIVKPNDNIFIESTDMTLKGNFWEVSLKIKFETNKKVAKATLLLKAGE</sequence>
<gene>
    <name evidence="3" type="ORF">KIJ07_01645</name>
</gene>
<dbReference type="Gene3D" id="3.10.129.10">
    <property type="entry name" value="Hotdog Thioesterase"/>
    <property type="match status" value="1"/>
</dbReference>
<evidence type="ECO:0000256" key="1">
    <source>
        <dbReference type="ARBA" id="ARBA00009174"/>
    </source>
</evidence>
<accession>A0ABS7V248</accession>
<dbReference type="GeneID" id="61036909"/>
<dbReference type="InterPro" id="IPR013114">
    <property type="entry name" value="FabA_FabZ"/>
</dbReference>
<evidence type="ECO:0000313" key="4">
    <source>
        <dbReference type="Proteomes" id="UP000705994"/>
    </source>
</evidence>
<protein>
    <submittedName>
        <fullName evidence="3">Hydroxymyristoyl-ACP dehydratase</fullName>
    </submittedName>
</protein>
<evidence type="ECO:0000256" key="2">
    <source>
        <dbReference type="ARBA" id="ARBA00023239"/>
    </source>
</evidence>
<reference evidence="3 4" key="1">
    <citation type="submission" date="2021-05" db="EMBL/GenBank/DDBJ databases">
        <title>Pangenome of Leuconostoc gelidum warrants species status for Leuconostoc gelidum subsp. gasicomitatum.</title>
        <authorList>
            <person name="Johansson P."/>
            <person name="Sade E."/>
            <person name="Hultman J."/>
            <person name="Auvinen P."/>
            <person name="Bjorkroth J."/>
        </authorList>
    </citation>
    <scope>NUCLEOTIDE SEQUENCE [LARGE SCALE GENOMIC DNA]</scope>
    <source>
        <strain evidence="3 4">AMKR21</strain>
    </source>
</reference>
<dbReference type="InterPro" id="IPR029069">
    <property type="entry name" value="HotDog_dom_sf"/>
</dbReference>
<keyword evidence="4" id="KW-1185">Reference proteome</keyword>
<comment type="similarity">
    <text evidence="1">Belongs to the thioester dehydratase family. FabZ subfamily.</text>
</comment>
<evidence type="ECO:0000313" key="3">
    <source>
        <dbReference type="EMBL" id="MBZ5999135.1"/>
    </source>
</evidence>